<evidence type="ECO:0000313" key="14">
    <source>
        <dbReference type="Proteomes" id="UP000018951"/>
    </source>
</evidence>
<name>W2V0J9_9RICK</name>
<comment type="caution">
    <text evidence="13">The sequence shown here is derived from an EMBL/GenBank/DDBJ whole genome shotgun (WGS) entry which is preliminary data.</text>
</comment>
<evidence type="ECO:0000256" key="1">
    <source>
        <dbReference type="ARBA" id="ARBA00001974"/>
    </source>
</evidence>
<dbReference type="PANTHER" id="PTHR11806">
    <property type="entry name" value="GLUCOSE INHIBITED DIVISION PROTEIN A"/>
    <property type="match status" value="1"/>
</dbReference>
<dbReference type="InterPro" id="IPR026904">
    <property type="entry name" value="MnmG_C"/>
</dbReference>
<dbReference type="PANTHER" id="PTHR11806:SF0">
    <property type="entry name" value="PROTEIN MTO1 HOMOLOG, MITOCHONDRIAL"/>
    <property type="match status" value="1"/>
</dbReference>
<feature type="binding site" evidence="11">
    <location>
        <position position="368"/>
    </location>
    <ligand>
        <name>FAD</name>
        <dbReference type="ChEBI" id="CHEBI:57692"/>
    </ligand>
</feature>
<dbReference type="EMBL" id="AXCJ01000001">
    <property type="protein sequence ID" value="ETO91946.1"/>
    <property type="molecule type" value="Genomic_DNA"/>
</dbReference>
<evidence type="ECO:0000256" key="2">
    <source>
        <dbReference type="ARBA" id="ARBA00003717"/>
    </source>
</evidence>
<comment type="cofactor">
    <cofactor evidence="1 11">
        <name>FAD</name>
        <dbReference type="ChEBI" id="CHEBI:57692"/>
    </cofactor>
</comment>
<dbReference type="Gene3D" id="1.10.150.570">
    <property type="entry name" value="GidA associated domain, C-terminal subdomain"/>
    <property type="match status" value="1"/>
</dbReference>
<dbReference type="Pfam" id="PF01134">
    <property type="entry name" value="GIDA"/>
    <property type="match status" value="1"/>
</dbReference>
<feature type="binding site" evidence="11">
    <location>
        <position position="180"/>
    </location>
    <ligand>
        <name>FAD</name>
        <dbReference type="ChEBI" id="CHEBI:57692"/>
    </ligand>
</feature>
<dbReference type="InterPro" id="IPR049312">
    <property type="entry name" value="GIDA_C_N"/>
</dbReference>
<keyword evidence="8 11" id="KW-0520">NAD</keyword>
<dbReference type="FunFam" id="1.10.150.570:FF:000001">
    <property type="entry name" value="tRNA uridine 5-carboxymethylaminomethyl modification enzyme MnmG"/>
    <property type="match status" value="1"/>
</dbReference>
<dbReference type="Gene3D" id="3.50.50.60">
    <property type="entry name" value="FAD/NAD(P)-binding domain"/>
    <property type="match status" value="2"/>
</dbReference>
<dbReference type="InterPro" id="IPR020595">
    <property type="entry name" value="MnmG-rel_CS"/>
</dbReference>
<evidence type="ECO:0000256" key="10">
    <source>
        <dbReference type="ARBA" id="ARBA00031800"/>
    </source>
</evidence>
<dbReference type="GO" id="GO:0030488">
    <property type="term" value="P:tRNA methylation"/>
    <property type="evidence" value="ECO:0007669"/>
    <property type="project" value="TreeGrafter"/>
</dbReference>
<dbReference type="InterPro" id="IPR036188">
    <property type="entry name" value="FAD/NAD-bd_sf"/>
</dbReference>
<accession>W2V0J9</accession>
<feature type="binding site" evidence="11">
    <location>
        <position position="125"/>
    </location>
    <ligand>
        <name>FAD</name>
        <dbReference type="ChEBI" id="CHEBI:57692"/>
    </ligand>
</feature>
<dbReference type="AlphaFoldDB" id="W2V0J9"/>
<dbReference type="InterPro" id="IPR047001">
    <property type="entry name" value="MnmG_C_subdom"/>
</dbReference>
<evidence type="ECO:0000256" key="4">
    <source>
        <dbReference type="ARBA" id="ARBA00020461"/>
    </source>
</evidence>
<dbReference type="InterPro" id="IPR002218">
    <property type="entry name" value="MnmG-rel"/>
</dbReference>
<dbReference type="Pfam" id="PF21680">
    <property type="entry name" value="GIDA_C_1st"/>
    <property type="match status" value="1"/>
</dbReference>
<dbReference type="FunFam" id="3.50.50.60:FF:000002">
    <property type="entry name" value="tRNA uridine 5-carboxymethylaminomethyl modification enzyme MnmG"/>
    <property type="match status" value="1"/>
</dbReference>
<keyword evidence="6 11" id="KW-0819">tRNA processing</keyword>
<dbReference type="SMART" id="SM01228">
    <property type="entry name" value="GIDA_assoc_3"/>
    <property type="match status" value="1"/>
</dbReference>
<dbReference type="GO" id="GO:0050660">
    <property type="term" value="F:flavin adenine dinucleotide binding"/>
    <property type="evidence" value="ECO:0007669"/>
    <property type="project" value="UniProtKB-UniRule"/>
</dbReference>
<feature type="binding site" evidence="11">
    <location>
        <begin position="12"/>
        <end position="17"/>
    </location>
    <ligand>
        <name>FAD</name>
        <dbReference type="ChEBI" id="CHEBI:57692"/>
    </ligand>
</feature>
<keyword evidence="7 11" id="KW-0274">FAD</keyword>
<organism evidence="13 14">
    <name type="scientific">Candidatus Xenolissoclinum pacificiensis L6</name>
    <dbReference type="NCBI Taxonomy" id="1401685"/>
    <lineage>
        <taxon>Bacteria</taxon>
        <taxon>Pseudomonadati</taxon>
        <taxon>Pseudomonadota</taxon>
        <taxon>Alphaproteobacteria</taxon>
        <taxon>Rickettsiales</taxon>
        <taxon>Anaplasmataceae</taxon>
        <taxon>Candidatus Xenolissoclinum</taxon>
    </lineage>
</organism>
<evidence type="ECO:0000256" key="8">
    <source>
        <dbReference type="ARBA" id="ARBA00023027"/>
    </source>
</evidence>
<evidence type="ECO:0000256" key="3">
    <source>
        <dbReference type="ARBA" id="ARBA00007653"/>
    </source>
</evidence>
<reference evidence="13 14" key="1">
    <citation type="journal article" date="2013" name="PLoS ONE">
        <title>Bacterial endosymbiosis in a chordate host: long-term co-evolution and conservation of secondary metabolism.</title>
        <authorList>
            <person name="Kwan J.C."/>
            <person name="Schmidt E.W."/>
        </authorList>
    </citation>
    <scope>NUCLEOTIDE SEQUENCE [LARGE SCALE GENOMIC DNA]</scope>
    <source>
        <strain evidence="14">L6</strain>
    </source>
</reference>
<evidence type="ECO:0000259" key="12">
    <source>
        <dbReference type="SMART" id="SM01228"/>
    </source>
</evidence>
<proteinExistence type="inferred from homology"/>
<comment type="similarity">
    <text evidence="3 11">Belongs to the MnmG family.</text>
</comment>
<keyword evidence="14" id="KW-1185">Reference proteome</keyword>
<keyword evidence="11" id="KW-0963">Cytoplasm</keyword>
<evidence type="ECO:0000256" key="6">
    <source>
        <dbReference type="ARBA" id="ARBA00022694"/>
    </source>
</evidence>
<evidence type="ECO:0000256" key="7">
    <source>
        <dbReference type="ARBA" id="ARBA00022827"/>
    </source>
</evidence>
<dbReference type="PROSITE" id="PS01280">
    <property type="entry name" value="GIDA_1"/>
    <property type="match status" value="1"/>
</dbReference>
<dbReference type="STRING" id="1401685.P857_1126"/>
<dbReference type="HAMAP" id="MF_00129">
    <property type="entry name" value="MnmG_GidA"/>
    <property type="match status" value="1"/>
</dbReference>
<dbReference type="GO" id="GO:0002098">
    <property type="term" value="P:tRNA wobble uridine modification"/>
    <property type="evidence" value="ECO:0007669"/>
    <property type="project" value="InterPro"/>
</dbReference>
<dbReference type="InterPro" id="IPR004416">
    <property type="entry name" value="MnmG"/>
</dbReference>
<dbReference type="Proteomes" id="UP000018951">
    <property type="component" value="Unassembled WGS sequence"/>
</dbReference>
<evidence type="ECO:0000256" key="11">
    <source>
        <dbReference type="HAMAP-Rule" id="MF_00129"/>
    </source>
</evidence>
<dbReference type="SUPFAM" id="SSF51905">
    <property type="entry name" value="FAD/NAD(P)-binding domain"/>
    <property type="match status" value="1"/>
</dbReference>
<dbReference type="InterPro" id="IPR044920">
    <property type="entry name" value="MnmG_C_subdom_sf"/>
</dbReference>
<evidence type="ECO:0000256" key="9">
    <source>
        <dbReference type="ARBA" id="ARBA00025948"/>
    </source>
</evidence>
<comment type="subcellular location">
    <subcellularLocation>
        <location evidence="11">Cytoplasm</location>
    </subcellularLocation>
</comment>
<feature type="domain" description="tRNA uridine 5-carboxymethylaminomethyl modification enzyme C-terminal subdomain" evidence="12">
    <location>
        <begin position="540"/>
        <end position="611"/>
    </location>
</feature>
<comment type="subunit">
    <text evidence="9 11">Homodimer. Heterotetramer of two MnmE and two MnmG subunits.</text>
</comment>
<dbReference type="PATRIC" id="fig|1401685.3.peg.359"/>
<feature type="binding site" evidence="11">
    <location>
        <begin position="271"/>
        <end position="285"/>
    </location>
    <ligand>
        <name>NAD(+)</name>
        <dbReference type="ChEBI" id="CHEBI:57540"/>
    </ligand>
</feature>
<dbReference type="InterPro" id="IPR040131">
    <property type="entry name" value="MnmG_N"/>
</dbReference>
<sequence length="623" mass="69697">MNSLVFDVIVVGGGHAGCEAVTASSRIGASTALVTLSKDNIGQMSCNPAIGGIGKGTIVKEIDALDGVMPLVADKSGINFKVLNSSKGVAVHGLRTQSDRQVYARKMQQLISNYYCPISILEDEVVDLMIEDNTISGVRLKNHGIIRAKSVVITTGTFLGGQIHIGKESFTSGRINERSSIQLSDAFTRLGFSIGRLKTGTPPRIFKDSVDFSRLQKQYADQTPVLFSAFSRNVYLEQTPCFLTKTNERTNKIVADNLHLSANIHKVNAKGPRYCPSFEDKVRRFANKESHQVFLEPEGLESNMIYPNGISNALPNEIQNKLVHSICGLENARIAQYGYSVEYNYILPNELGSTLETKRVQGLFLAGQINGTTGYEEAAGQGVIAGCNAALRLHNKNFILSRMDGYIGVMVDDLIHQHNNDEPYRMFTSRSEYRLLTRYDNADLRLTQKAYDIGLVSSGRYDLFRSKLHLYEDLKYRLSNHKLSPKCFRQLGLTMPRDGVSRSLFEMLSSTKISIKHLSSVFEYIQSFPSEIMDIVYHDAIYSPYNEQLRKDINILKQEEKIKIPKDMDYAKIPSLSAENIEKLSKYKPINLYQAKRISGVTPAAIIQIVLYLRKENKNEGVQ</sequence>
<dbReference type="GO" id="GO:0005737">
    <property type="term" value="C:cytoplasm"/>
    <property type="evidence" value="ECO:0007669"/>
    <property type="project" value="UniProtKB-SubCell"/>
</dbReference>
<dbReference type="Pfam" id="PF13932">
    <property type="entry name" value="SAM_GIDA_C"/>
    <property type="match status" value="1"/>
</dbReference>
<gene>
    <name evidence="11" type="primary">mnmG</name>
    <name evidence="11 13" type="synonym">gidA</name>
    <name evidence="13" type="ORF">P857_1126</name>
</gene>
<keyword evidence="5 11" id="KW-0285">Flavoprotein</keyword>
<evidence type="ECO:0000313" key="13">
    <source>
        <dbReference type="EMBL" id="ETO91946.1"/>
    </source>
</evidence>
<evidence type="ECO:0000256" key="5">
    <source>
        <dbReference type="ARBA" id="ARBA00022630"/>
    </source>
</evidence>
<protein>
    <recommendedName>
        <fullName evidence="4 11">tRNA uridine 5-carboxymethylaminomethyl modification enzyme MnmG</fullName>
    </recommendedName>
    <alternativeName>
        <fullName evidence="10 11">Glucose-inhibited division protein A</fullName>
    </alternativeName>
</protein>
<comment type="function">
    <text evidence="2 11">NAD-binding protein involved in the addition of a carboxymethylaminomethyl (cmnm) group at the wobble position (U34) of certain tRNAs, forming tRNA-cmnm(5)s(2)U34.</text>
</comment>
<dbReference type="NCBIfam" id="TIGR00136">
    <property type="entry name" value="mnmG_gidA"/>
    <property type="match status" value="1"/>
</dbReference>